<proteinExistence type="predicted"/>
<reference evidence="3" key="1">
    <citation type="journal article" date="2015" name="Genome Announc.">
        <title>Draft genome sequence of the cellulolytic fungus Chaetomium globosum.</title>
        <authorList>
            <person name="Cuomo C.A."/>
            <person name="Untereiner W.A."/>
            <person name="Ma L.-J."/>
            <person name="Grabherr M."/>
            <person name="Birren B.W."/>
        </authorList>
    </citation>
    <scope>NUCLEOTIDE SEQUENCE [LARGE SCALE GENOMIC DNA]</scope>
    <source>
        <strain evidence="3">ATCC 6205 / CBS 148.51 / DSM 1962 / NBRC 6347 / NRRL 1970</strain>
    </source>
</reference>
<dbReference type="VEuPathDB" id="FungiDB:CHGG_05130"/>
<feature type="compositionally biased region" description="Gly residues" evidence="1">
    <location>
        <begin position="343"/>
        <end position="353"/>
    </location>
</feature>
<evidence type="ECO:0000313" key="2">
    <source>
        <dbReference type="EMBL" id="EAQ88511.1"/>
    </source>
</evidence>
<dbReference type="Proteomes" id="UP000001056">
    <property type="component" value="Unassembled WGS sequence"/>
</dbReference>
<evidence type="ECO:0000256" key="1">
    <source>
        <dbReference type="SAM" id="MobiDB-lite"/>
    </source>
</evidence>
<dbReference type="eggNOG" id="ENOG502S03U">
    <property type="taxonomic scope" value="Eukaryota"/>
</dbReference>
<evidence type="ECO:0008006" key="4">
    <source>
        <dbReference type="Google" id="ProtNLM"/>
    </source>
</evidence>
<dbReference type="Gene3D" id="1.25.10.50">
    <property type="match status" value="1"/>
</dbReference>
<dbReference type="STRING" id="306901.Q2GZB6"/>
<dbReference type="EMBL" id="CH408032">
    <property type="protein sequence ID" value="EAQ88511.1"/>
    <property type="molecule type" value="Genomic_DNA"/>
</dbReference>
<name>Q2GZB6_CHAGB</name>
<dbReference type="OrthoDB" id="4538483at2759"/>
<feature type="compositionally biased region" description="Pro residues" evidence="1">
    <location>
        <begin position="254"/>
        <end position="263"/>
    </location>
</feature>
<dbReference type="HOGENOM" id="CLU_688872_0_0_1"/>
<gene>
    <name evidence="2" type="ORF">CHGG_05130</name>
</gene>
<feature type="region of interest" description="Disordered" evidence="1">
    <location>
        <begin position="247"/>
        <end position="297"/>
    </location>
</feature>
<dbReference type="InParanoid" id="Q2GZB6"/>
<protein>
    <recommendedName>
        <fullName evidence="4">DNA mismatch repair protein HSM3 N-terminal domain-containing protein</fullName>
    </recommendedName>
</protein>
<dbReference type="RefSeq" id="XP_001224344.1">
    <property type="nucleotide sequence ID" value="XM_001224343.1"/>
</dbReference>
<keyword evidence="3" id="KW-1185">Reference proteome</keyword>
<feature type="region of interest" description="Disordered" evidence="1">
    <location>
        <begin position="343"/>
        <end position="368"/>
    </location>
</feature>
<dbReference type="AlphaFoldDB" id="Q2GZB6"/>
<evidence type="ECO:0000313" key="3">
    <source>
        <dbReference type="Proteomes" id="UP000001056"/>
    </source>
</evidence>
<sequence length="400" mass="41179">METTPITGLDEFDKHLDDLIQDPSLTLNPKLFDDIELQLTESNILPLIPRFLPRLTTVLKQYTEDPTAIVNLTIKLLQPVPFEDVFSLAQTQELITALESPAPAANLLGIAILRKAAAAPRHISFLCTHPDLVAAFIRCWLVSPQVEVGHRGTKVLGDLLDIDSAQAPPPPPTRPIDPDTMLSIRREPGHGALWDLLFRNRPMYTLLLDLISGHHPDMLANPAQVSLAQDRVLRLLPRLASIDFPTVSRSDILPPSPASPPQRPRQRRSGRERGGGDGGEWVDTIPTTAARPAARRGPAAVRGAAAGAAVGRAAAHGAGGFLRDTGGAAARDGAVGLEAGDAAGGGGGGGCRGRGSAEGAAGAAGSDGGGGGGGFEALGGGSVAGGGGAGGGAVREGVLT</sequence>
<accession>Q2GZB6</accession>
<organism evidence="2 3">
    <name type="scientific">Chaetomium globosum (strain ATCC 6205 / CBS 148.51 / DSM 1962 / NBRC 6347 / NRRL 1970)</name>
    <name type="common">Soil fungus</name>
    <dbReference type="NCBI Taxonomy" id="306901"/>
    <lineage>
        <taxon>Eukaryota</taxon>
        <taxon>Fungi</taxon>
        <taxon>Dikarya</taxon>
        <taxon>Ascomycota</taxon>
        <taxon>Pezizomycotina</taxon>
        <taxon>Sordariomycetes</taxon>
        <taxon>Sordariomycetidae</taxon>
        <taxon>Sordariales</taxon>
        <taxon>Chaetomiaceae</taxon>
        <taxon>Chaetomium</taxon>
    </lineage>
</organism>
<dbReference type="GeneID" id="4391723"/>